<protein>
    <recommendedName>
        <fullName evidence="3">NAD(P)-binding domain-containing protein</fullName>
    </recommendedName>
</protein>
<reference evidence="1" key="1">
    <citation type="journal article" date="2020" name="Fungal Divers.">
        <title>Resolving the Mortierellaceae phylogeny through synthesis of multi-gene phylogenetics and phylogenomics.</title>
        <authorList>
            <person name="Vandepol N."/>
            <person name="Liber J."/>
            <person name="Desiro A."/>
            <person name="Na H."/>
            <person name="Kennedy M."/>
            <person name="Barry K."/>
            <person name="Grigoriev I.V."/>
            <person name="Miller A.N."/>
            <person name="O'Donnell K."/>
            <person name="Stajich J.E."/>
            <person name="Bonito G."/>
        </authorList>
    </citation>
    <scope>NUCLEOTIDE SEQUENCE</scope>
    <source>
        <strain evidence="1">REB-010B</strain>
    </source>
</reference>
<dbReference type="InterPro" id="IPR036291">
    <property type="entry name" value="NAD(P)-bd_dom_sf"/>
</dbReference>
<dbReference type="OrthoDB" id="63935at2759"/>
<sequence>MSTSTPNKFIAFFGATGGCANACLVHTLNAGLHASALARTPSKLTDMLLAQGISQAVIDAQLNIVQGDIADLSAIKDVLLSGSRRRDTPLLASEIISGIESTLQMQWSVKRPVTVDNREICATSAKNIMQALQETYLEYPSTAQRKPSIVVISTTGASDTNEDVPFAFRFLYDILLADASKDKKDMERLVMGNTVDSDVAQPVFRGAVALRPSLLVGDQNIKDGKGWQTLKVGLQDSPAVGFTVHRADVGEWIYEQIIKRGDERWFGQLVTLTS</sequence>
<proteinExistence type="predicted"/>
<evidence type="ECO:0008006" key="3">
    <source>
        <dbReference type="Google" id="ProtNLM"/>
    </source>
</evidence>
<dbReference type="Proteomes" id="UP000738325">
    <property type="component" value="Unassembled WGS sequence"/>
</dbReference>
<comment type="caution">
    <text evidence="1">The sequence shown here is derived from an EMBL/GenBank/DDBJ whole genome shotgun (WGS) entry which is preliminary data.</text>
</comment>
<organism evidence="1 2">
    <name type="scientific">Dissophora globulifera</name>
    <dbReference type="NCBI Taxonomy" id="979702"/>
    <lineage>
        <taxon>Eukaryota</taxon>
        <taxon>Fungi</taxon>
        <taxon>Fungi incertae sedis</taxon>
        <taxon>Mucoromycota</taxon>
        <taxon>Mortierellomycotina</taxon>
        <taxon>Mortierellomycetes</taxon>
        <taxon>Mortierellales</taxon>
        <taxon>Mortierellaceae</taxon>
        <taxon>Dissophora</taxon>
    </lineage>
</organism>
<dbReference type="PANTHER" id="PTHR15020">
    <property type="entry name" value="FLAVIN REDUCTASE-RELATED"/>
    <property type="match status" value="1"/>
</dbReference>
<accession>A0A9P6UUT0</accession>
<evidence type="ECO:0000313" key="1">
    <source>
        <dbReference type="EMBL" id="KAG0320556.1"/>
    </source>
</evidence>
<dbReference type="Gene3D" id="3.40.50.720">
    <property type="entry name" value="NAD(P)-binding Rossmann-like Domain"/>
    <property type="match status" value="1"/>
</dbReference>
<gene>
    <name evidence="1" type="ORF">BGZ99_004433</name>
</gene>
<evidence type="ECO:0000313" key="2">
    <source>
        <dbReference type="Proteomes" id="UP000738325"/>
    </source>
</evidence>
<name>A0A9P6UUT0_9FUNG</name>
<dbReference type="PANTHER" id="PTHR15020:SF50">
    <property type="entry name" value="UPF0659 PROTEIN YMR090W"/>
    <property type="match status" value="1"/>
</dbReference>
<keyword evidence="2" id="KW-1185">Reference proteome</keyword>
<dbReference type="EMBL" id="JAAAIP010000278">
    <property type="protein sequence ID" value="KAG0320556.1"/>
    <property type="molecule type" value="Genomic_DNA"/>
</dbReference>
<dbReference type="SUPFAM" id="SSF51735">
    <property type="entry name" value="NAD(P)-binding Rossmann-fold domains"/>
    <property type="match status" value="1"/>
</dbReference>
<dbReference type="AlphaFoldDB" id="A0A9P6UUT0"/>